<proteinExistence type="predicted"/>
<sequence>MTDDSAPLCILLVDPMPGTRVTVQVMLEDAGHEVLPVSDWGSAEDLLLRTDVQAVVMALVDDGSAAFEAAGRLRDRLPPQGDLPLVGYTTGLRRGEEDDALDAGFDVLLVRPFEDAELAEALRQAAHDRTPPPKLDPARRAAMRAAMGPAALAAADDAAMAVPAGLLVPIYSNGATAAEYVAAGEAIASAMADVGAIAAEAAARRLAEAPEQGRRLVYPLMSAVVAARVALRTDRMTAAREDPIWGASDTPPGESP</sequence>
<dbReference type="SUPFAM" id="SSF52172">
    <property type="entry name" value="CheY-like"/>
    <property type="match status" value="1"/>
</dbReference>
<evidence type="ECO:0000313" key="4">
    <source>
        <dbReference type="Proteomes" id="UP000831327"/>
    </source>
</evidence>
<protein>
    <recommendedName>
        <fullName evidence="2">Response regulatory domain-containing protein</fullName>
    </recommendedName>
</protein>
<dbReference type="Proteomes" id="UP000831327">
    <property type="component" value="Chromosome"/>
</dbReference>
<evidence type="ECO:0000259" key="2">
    <source>
        <dbReference type="PROSITE" id="PS50110"/>
    </source>
</evidence>
<organism evidence="3 4">
    <name type="scientific">Roseomonas fluvialis</name>
    <dbReference type="NCBI Taxonomy" id="1750527"/>
    <lineage>
        <taxon>Bacteria</taxon>
        <taxon>Pseudomonadati</taxon>
        <taxon>Pseudomonadota</taxon>
        <taxon>Alphaproteobacteria</taxon>
        <taxon>Acetobacterales</taxon>
        <taxon>Roseomonadaceae</taxon>
        <taxon>Roseomonas</taxon>
    </lineage>
</organism>
<reference evidence="3 4" key="1">
    <citation type="journal article" date="2016" name="Microbes Environ.">
        <title>Phylogenetically diverse aerobic anoxygenic phototrophic bacteria isolated from epilithic biofilms in Tama river, Japan.</title>
        <authorList>
            <person name="Hirose S."/>
            <person name="Matsuura K."/>
            <person name="Haruta S."/>
        </authorList>
    </citation>
    <scope>NUCLEOTIDE SEQUENCE [LARGE SCALE GENOMIC DNA]</scope>
    <source>
        <strain evidence="3 4">S08</strain>
    </source>
</reference>
<dbReference type="InterPro" id="IPR001789">
    <property type="entry name" value="Sig_transdc_resp-reg_receiver"/>
</dbReference>
<accession>A0ABM7XYP1</accession>
<evidence type="ECO:0000313" key="3">
    <source>
        <dbReference type="EMBL" id="BDG70594.1"/>
    </source>
</evidence>
<feature type="domain" description="Response regulatory" evidence="2">
    <location>
        <begin position="9"/>
        <end position="126"/>
    </location>
</feature>
<dbReference type="EMBL" id="AP025637">
    <property type="protein sequence ID" value="BDG70594.1"/>
    <property type="molecule type" value="Genomic_DNA"/>
</dbReference>
<keyword evidence="4" id="KW-1185">Reference proteome</keyword>
<dbReference type="PROSITE" id="PS50110">
    <property type="entry name" value="RESPONSE_REGULATORY"/>
    <property type="match status" value="1"/>
</dbReference>
<dbReference type="Gene3D" id="3.40.50.2300">
    <property type="match status" value="1"/>
</dbReference>
<dbReference type="InterPro" id="IPR011006">
    <property type="entry name" value="CheY-like_superfamily"/>
</dbReference>
<dbReference type="RefSeq" id="WP_244457915.1">
    <property type="nucleotide sequence ID" value="NZ_AP025637.1"/>
</dbReference>
<name>A0ABM7XYP1_9PROT</name>
<comment type="caution">
    <text evidence="1">Lacks conserved residue(s) required for the propagation of feature annotation.</text>
</comment>
<gene>
    <name evidence="3" type="ORF">Rmf_05230</name>
</gene>
<evidence type="ECO:0000256" key="1">
    <source>
        <dbReference type="PROSITE-ProRule" id="PRU00169"/>
    </source>
</evidence>